<dbReference type="InterPro" id="IPR001663">
    <property type="entry name" value="Rng_hydr_dOase-A"/>
</dbReference>
<evidence type="ECO:0000256" key="4">
    <source>
        <dbReference type="ARBA" id="ARBA00023002"/>
    </source>
</evidence>
<keyword evidence="6" id="KW-0411">Iron-sulfur</keyword>
<sequence length="423" mass="48107">MSTNMLHHLPVEAYTSQEWFDHEQAEIFSKTWRYAGFVEDLTAPGEYLTVQAGLNNIFIIVSADGSLKAFHNSCRHRGTQLLRAEGITDKLITCPYHDWTYNLNGELCTVPDEAREFDTIDKSCLHLKPASVGVWRKMLFVHPDPEAPSLNDWFADITPHLGPHDFTTLVEYPEAATSYEIQANWKIVVENYIDVYHLAHLHSGTLSMYDHAKAEYQFIGPHFSFVEPLADYYAKDIDSNTPTPLILPKEQLAAYVPMLFPGIGLAESESSWATFIITPLGPDKTRVENRVRLKNASAWEFTKQEWKSAAFWNKHISPKYKGDKNTDPIASADFTSEDIYACEQQQKALKSPYYQVGPAAKGESPILEHQKIVLQYLGRPIPENLSKRTTKKPPSSHLRCFSPSSRKRNNPKRRSLSRHNTPA</sequence>
<keyword evidence="4 9" id="KW-0560">Oxidoreductase</keyword>
<feature type="compositionally biased region" description="Basic residues" evidence="7">
    <location>
        <begin position="405"/>
        <end position="417"/>
    </location>
</feature>
<evidence type="ECO:0000256" key="6">
    <source>
        <dbReference type="ARBA" id="ARBA00023014"/>
    </source>
</evidence>
<dbReference type="RefSeq" id="WP_377089367.1">
    <property type="nucleotide sequence ID" value="NZ_JBHSJL010000014.1"/>
</dbReference>
<dbReference type="PANTHER" id="PTHR43756">
    <property type="entry name" value="CHOLINE MONOOXYGENASE, CHLOROPLASTIC"/>
    <property type="match status" value="1"/>
</dbReference>
<dbReference type="PROSITE" id="PS51296">
    <property type="entry name" value="RIESKE"/>
    <property type="match status" value="1"/>
</dbReference>
<keyword evidence="10" id="KW-1185">Reference proteome</keyword>
<dbReference type="EC" id="1.14.13.-" evidence="9"/>
<dbReference type="Proteomes" id="UP001597389">
    <property type="component" value="Unassembled WGS sequence"/>
</dbReference>
<evidence type="ECO:0000256" key="3">
    <source>
        <dbReference type="ARBA" id="ARBA00022723"/>
    </source>
</evidence>
<keyword evidence="3" id="KW-0479">Metal-binding</keyword>
<dbReference type="CDD" id="cd03469">
    <property type="entry name" value="Rieske_RO_Alpha_N"/>
    <property type="match status" value="1"/>
</dbReference>
<dbReference type="InterPro" id="IPR015879">
    <property type="entry name" value="Ring_hydroxy_dOase_asu_C_dom"/>
</dbReference>
<keyword evidence="5" id="KW-0408">Iron</keyword>
<dbReference type="SUPFAM" id="SSF50022">
    <property type="entry name" value="ISP domain"/>
    <property type="match status" value="1"/>
</dbReference>
<dbReference type="Pfam" id="PF00848">
    <property type="entry name" value="Ring_hydroxyl_A"/>
    <property type="match status" value="1"/>
</dbReference>
<dbReference type="GO" id="GO:0051213">
    <property type="term" value="F:dioxygenase activity"/>
    <property type="evidence" value="ECO:0007669"/>
    <property type="project" value="UniProtKB-KW"/>
</dbReference>
<dbReference type="SUPFAM" id="SSF55961">
    <property type="entry name" value="Bet v1-like"/>
    <property type="match status" value="1"/>
</dbReference>
<evidence type="ECO:0000313" key="10">
    <source>
        <dbReference type="Proteomes" id="UP001597389"/>
    </source>
</evidence>
<dbReference type="EMBL" id="JBHUJB010000034">
    <property type="protein sequence ID" value="MFD2158804.1"/>
    <property type="molecule type" value="Genomic_DNA"/>
</dbReference>
<evidence type="ECO:0000256" key="5">
    <source>
        <dbReference type="ARBA" id="ARBA00023004"/>
    </source>
</evidence>
<dbReference type="Gene3D" id="3.90.380.10">
    <property type="entry name" value="Naphthalene 1,2-dioxygenase Alpha Subunit, Chain A, domain 1"/>
    <property type="match status" value="2"/>
</dbReference>
<keyword evidence="2" id="KW-0001">2Fe-2S</keyword>
<proteinExistence type="predicted"/>
<dbReference type="Pfam" id="PF00355">
    <property type="entry name" value="Rieske"/>
    <property type="match status" value="1"/>
</dbReference>
<evidence type="ECO:0000256" key="1">
    <source>
        <dbReference type="ARBA" id="ARBA00001962"/>
    </source>
</evidence>
<evidence type="ECO:0000256" key="2">
    <source>
        <dbReference type="ARBA" id="ARBA00022714"/>
    </source>
</evidence>
<dbReference type="InterPro" id="IPR017941">
    <property type="entry name" value="Rieske_2Fe-2S"/>
</dbReference>
<keyword evidence="9" id="KW-0223">Dioxygenase</keyword>
<protein>
    <submittedName>
        <fullName evidence="9">Aromatic ring-hydroxylating dioxygenase subunit alpha</fullName>
        <ecNumber evidence="9">1.14.13.-</ecNumber>
    </submittedName>
</protein>
<dbReference type="PANTHER" id="PTHR43756:SF5">
    <property type="entry name" value="CHOLINE MONOOXYGENASE, CHLOROPLASTIC"/>
    <property type="match status" value="1"/>
</dbReference>
<dbReference type="PRINTS" id="PR00090">
    <property type="entry name" value="RNGDIOXGNASE"/>
</dbReference>
<evidence type="ECO:0000313" key="9">
    <source>
        <dbReference type="EMBL" id="MFD2158804.1"/>
    </source>
</evidence>
<dbReference type="Gene3D" id="2.102.10.10">
    <property type="entry name" value="Rieske [2Fe-2S] iron-sulphur domain"/>
    <property type="match status" value="1"/>
</dbReference>
<feature type="domain" description="Rieske" evidence="8">
    <location>
        <begin position="34"/>
        <end position="141"/>
    </location>
</feature>
<feature type="region of interest" description="Disordered" evidence="7">
    <location>
        <begin position="384"/>
        <end position="423"/>
    </location>
</feature>
<comment type="cofactor">
    <cofactor evidence="1">
        <name>Fe cation</name>
        <dbReference type="ChEBI" id="CHEBI:24875"/>
    </cofactor>
</comment>
<reference evidence="10" key="1">
    <citation type="journal article" date="2019" name="Int. J. Syst. Evol. Microbiol.">
        <title>The Global Catalogue of Microorganisms (GCM) 10K type strain sequencing project: providing services to taxonomists for standard genome sequencing and annotation.</title>
        <authorList>
            <consortium name="The Broad Institute Genomics Platform"/>
            <consortium name="The Broad Institute Genome Sequencing Center for Infectious Disease"/>
            <person name="Wu L."/>
            <person name="Ma J."/>
        </authorList>
    </citation>
    <scope>NUCLEOTIDE SEQUENCE [LARGE SCALE GENOMIC DNA]</scope>
    <source>
        <strain evidence="10">CCUG 57942</strain>
    </source>
</reference>
<organism evidence="9 10">
    <name type="scientific">Rubritalea tangerina</name>
    <dbReference type="NCBI Taxonomy" id="430798"/>
    <lineage>
        <taxon>Bacteria</taxon>
        <taxon>Pseudomonadati</taxon>
        <taxon>Verrucomicrobiota</taxon>
        <taxon>Verrucomicrobiia</taxon>
        <taxon>Verrucomicrobiales</taxon>
        <taxon>Rubritaleaceae</taxon>
        <taxon>Rubritalea</taxon>
    </lineage>
</organism>
<evidence type="ECO:0000259" key="8">
    <source>
        <dbReference type="PROSITE" id="PS51296"/>
    </source>
</evidence>
<name>A0ABW4ZAC0_9BACT</name>
<accession>A0ABW4ZAC0</accession>
<dbReference type="CDD" id="cd00680">
    <property type="entry name" value="RHO_alpha_C"/>
    <property type="match status" value="1"/>
</dbReference>
<comment type="caution">
    <text evidence="9">The sequence shown here is derived from an EMBL/GenBank/DDBJ whole genome shotgun (WGS) entry which is preliminary data.</text>
</comment>
<evidence type="ECO:0000256" key="7">
    <source>
        <dbReference type="SAM" id="MobiDB-lite"/>
    </source>
</evidence>
<dbReference type="InterPro" id="IPR036922">
    <property type="entry name" value="Rieske_2Fe-2S_sf"/>
</dbReference>
<gene>
    <name evidence="9" type="ORF">ACFSW8_07845</name>
</gene>